<dbReference type="RefSeq" id="WP_007278958.1">
    <property type="nucleotide sequence ID" value="NZ_ABCK01000010.1"/>
</dbReference>
<feature type="domain" description="Cytochrome c" evidence="6">
    <location>
        <begin position="915"/>
        <end position="999"/>
    </location>
</feature>
<dbReference type="InterPro" id="IPR046476">
    <property type="entry name" value="DUF6797"/>
</dbReference>
<dbReference type="eggNOG" id="COG2133">
    <property type="taxonomic scope" value="Bacteria"/>
</dbReference>
<dbReference type="EMBL" id="ABCK01000010">
    <property type="protein sequence ID" value="EDM27353.1"/>
    <property type="molecule type" value="Genomic_DNA"/>
</dbReference>
<dbReference type="SUPFAM" id="SSF46626">
    <property type="entry name" value="Cytochrome c"/>
    <property type="match status" value="3"/>
</dbReference>
<comment type="caution">
    <text evidence="7">The sequence shown here is derived from an EMBL/GenBank/DDBJ whole genome shotgun (WGS) entry which is preliminary data.</text>
</comment>
<keyword evidence="1 4" id="KW-0349">Heme</keyword>
<feature type="domain" description="Cytochrome c" evidence="6">
    <location>
        <begin position="1294"/>
        <end position="1394"/>
    </location>
</feature>
<keyword evidence="2 4" id="KW-0479">Metal-binding</keyword>
<evidence type="ECO:0000256" key="2">
    <source>
        <dbReference type="ARBA" id="ARBA00022723"/>
    </source>
</evidence>
<dbReference type="InterPro" id="IPR036909">
    <property type="entry name" value="Cyt_c-like_dom_sf"/>
</dbReference>
<proteinExistence type="predicted"/>
<evidence type="ECO:0000256" key="5">
    <source>
        <dbReference type="SAM" id="SignalP"/>
    </source>
</evidence>
<evidence type="ECO:0000256" key="4">
    <source>
        <dbReference type="PROSITE-ProRule" id="PRU00433"/>
    </source>
</evidence>
<dbReference type="Pfam" id="PF20601">
    <property type="entry name" value="DUF6797"/>
    <property type="match status" value="1"/>
</dbReference>
<feature type="domain" description="Cytochrome c" evidence="6">
    <location>
        <begin position="1009"/>
        <end position="1091"/>
    </location>
</feature>
<sequence length="1396" mass="157838">MFKKTLFALLSSCLFQVMASPWYNTYDFGPVVSQVVSYKDDPVILRGHAIEFNQRKNKVTAYYDSGSMNFRYLSAGRISFKGTPWDGAHGGNSIIEGDMYLSSSPSLAWAYKGSWQDPREKDFGPLPKNYVHYKGYYLHGDSLVYSYTVGDKVSSVFEMPELNNEGVFTRHFSIAASKEELLLKVIDNKDLKLGKNYFIKASEFKIENNGQGLHFIRIPAGSKDLHFSVSYSAKPLSEIKTRGDLQSYTQGSDARWPQVINMKGELKGYESDYFIVDQIPIPEKNPWGSFMRIAGFDYFSDGDKAAFCTWNGDVWIVSNLNDDLQNVEWKRFAAGMNETLGLCIVNDEIFVNGKDQITRLHDLNKDGEADFYENFNNDCKITKNFHEFTFDLDADKYGNLYFAKAAPVLHGGRGFDETHEHHGVVYKVSADGKNSEIFASGLRAPGGMAINEEGTIATTGENEGTYVQACKINYLKKGDYAGVLHPGNGMKETDKYQDPLCYLPISLDNSGGGQVWVPENSWGDLGGNLIHLSYGQSKAYTVFQEEVNGQTQGGVVELPIQLMSSGMRIRFNPIKSEEAIITGFKGWQTNATLNTAINRVRYKGKKMLRPLEVRSTTQGLYLTFNEKLDEQSVKSLDNYSVERWNYLYSEQYGSAHFATDTPEKVLEEFKKRQSKAVGRIGFPKNQDGEKVYVKAVTLLDDQKTVFLKLHNMKPADNMKVSYAVKTAGGQELNSQIYNTIYQLAEDNRELADMISVADLELQEKINTYPLGAALEMKSSNDWEYDVKVSRLLTLQLEKGSLPSPFLGQGPFSQTYEGYLISSENDKVKFSTLLKGDFHFELNGKTVLAGKEFNKTISSDHIQLAPGAHKFKLTFKSTTEQESYFNLKWQGKKFPLGPISPNSLRHKINAMADEFKRMRDGRLKMAESRCISCHKTDDKNLMPEFYMDSPSLVNVGGRLNKNWMAEWIANPKKFNQHSNMPSLANEQEAKHIAEFLASEMEEDKSESIKGNSTIGAELFYDLGCISCHTRPEETQIKGERLLLSNVANKFKSQALKDYLLSPEKLFKWTKMPNFKLSETEASDLSAYLLKKSGASQIADFKADKSLGKQLFSERGCINCHGGDHENHFAAIPFEDLEGKRKGCLGWRPKINFGFTGKDKYVFRTLFNDKKHAIESQSPHEFSERQIETLNCNACHSRDNAAAKWESFANDIKDLKTHHKDRGHLDQSRPQLTYAGEKIQKHTLQKYLDGSLEYNSREWLLARMPSFPARAEKLAKSMALEHGTYQLNEDEQGSSEQFTVGKKLVGTGGFGCIICHDVGIEKAMAAFEVKGVNLQYSADRLNNDFYHRWMMNPAHIVPTTRMPKYADDEGKSTLPDYGNDAEKQFEAIFQYLKSLNEK</sequence>
<evidence type="ECO:0000313" key="7">
    <source>
        <dbReference type="EMBL" id="EDM27353.1"/>
    </source>
</evidence>
<dbReference type="Gene3D" id="1.10.760.10">
    <property type="entry name" value="Cytochrome c-like domain"/>
    <property type="match status" value="3"/>
</dbReference>
<dbReference type="GO" id="GO:0046872">
    <property type="term" value="F:metal ion binding"/>
    <property type="evidence" value="ECO:0007669"/>
    <property type="project" value="UniProtKB-KW"/>
</dbReference>
<dbReference type="PANTHER" id="PTHR33546">
    <property type="entry name" value="LARGE, MULTIFUNCTIONAL SECRETED PROTEIN-RELATED"/>
    <property type="match status" value="1"/>
</dbReference>
<feature type="chain" id="PRO_5002694133" evidence="5">
    <location>
        <begin position="20"/>
        <end position="1396"/>
    </location>
</feature>
<evidence type="ECO:0000259" key="6">
    <source>
        <dbReference type="PROSITE" id="PS51007"/>
    </source>
</evidence>
<dbReference type="InterPro" id="IPR036280">
    <property type="entry name" value="Multihaem_cyt_sf"/>
</dbReference>
<keyword evidence="5" id="KW-0732">Signal</keyword>
<dbReference type="Proteomes" id="UP000004947">
    <property type="component" value="Unassembled WGS sequence"/>
</dbReference>
<organism evidence="7 8">
    <name type="scientific">Lentisphaera araneosa HTCC2155</name>
    <dbReference type="NCBI Taxonomy" id="313628"/>
    <lineage>
        <taxon>Bacteria</taxon>
        <taxon>Pseudomonadati</taxon>
        <taxon>Lentisphaerota</taxon>
        <taxon>Lentisphaeria</taxon>
        <taxon>Lentisphaerales</taxon>
        <taxon>Lentisphaeraceae</taxon>
        <taxon>Lentisphaera</taxon>
    </lineage>
</organism>
<dbReference type="Gene3D" id="2.120.10.30">
    <property type="entry name" value="TolB, C-terminal domain"/>
    <property type="match status" value="1"/>
</dbReference>
<protein>
    <submittedName>
        <fullName evidence="7">Probable large, multifunctional secreted protein</fullName>
    </submittedName>
</protein>
<reference evidence="7 8" key="1">
    <citation type="journal article" date="2010" name="J. Bacteriol.">
        <title>Genome sequence of Lentisphaera araneosa HTCC2155T, the type species of the order Lentisphaerales in the phylum Lentisphaerae.</title>
        <authorList>
            <person name="Thrash J.C."/>
            <person name="Cho J.C."/>
            <person name="Vergin K.L."/>
            <person name="Morris R.M."/>
            <person name="Giovannoni S.J."/>
        </authorList>
    </citation>
    <scope>NUCLEOTIDE SEQUENCE [LARGE SCALE GENOMIC DNA]</scope>
    <source>
        <strain evidence="7 8">HTCC2155</strain>
    </source>
</reference>
<dbReference type="InterPro" id="IPR009056">
    <property type="entry name" value="Cyt_c-like_dom"/>
</dbReference>
<keyword evidence="8" id="KW-1185">Reference proteome</keyword>
<dbReference type="InterPro" id="IPR011042">
    <property type="entry name" value="6-blade_b-propeller_TolB-like"/>
</dbReference>
<dbReference type="SUPFAM" id="SSF48695">
    <property type="entry name" value="Multiheme cytochromes"/>
    <property type="match status" value="1"/>
</dbReference>
<accession>A6DM55</accession>
<dbReference type="SUPFAM" id="SSF63829">
    <property type="entry name" value="Calcium-dependent phosphotriesterase"/>
    <property type="match status" value="1"/>
</dbReference>
<gene>
    <name evidence="7" type="ORF">LNTAR_21605</name>
</gene>
<dbReference type="PROSITE" id="PS51007">
    <property type="entry name" value="CYTC"/>
    <property type="match status" value="3"/>
</dbReference>
<keyword evidence="3 4" id="KW-0408">Iron</keyword>
<dbReference type="GO" id="GO:0009055">
    <property type="term" value="F:electron transfer activity"/>
    <property type="evidence" value="ECO:0007669"/>
    <property type="project" value="InterPro"/>
</dbReference>
<dbReference type="PANTHER" id="PTHR33546:SF1">
    <property type="entry name" value="LARGE, MULTIFUNCTIONAL SECRETED PROTEIN"/>
    <property type="match status" value="1"/>
</dbReference>
<dbReference type="STRING" id="313628.LNTAR_21605"/>
<dbReference type="GO" id="GO:0020037">
    <property type="term" value="F:heme binding"/>
    <property type="evidence" value="ECO:0007669"/>
    <property type="project" value="InterPro"/>
</dbReference>
<evidence type="ECO:0000256" key="1">
    <source>
        <dbReference type="ARBA" id="ARBA00022617"/>
    </source>
</evidence>
<dbReference type="OrthoDB" id="219211at2"/>
<dbReference type="eggNOG" id="COG2010">
    <property type="taxonomic scope" value="Bacteria"/>
</dbReference>
<name>A6DM55_9BACT</name>
<evidence type="ECO:0000313" key="8">
    <source>
        <dbReference type="Proteomes" id="UP000004947"/>
    </source>
</evidence>
<evidence type="ECO:0000256" key="3">
    <source>
        <dbReference type="ARBA" id="ARBA00023004"/>
    </source>
</evidence>
<dbReference type="Pfam" id="PF00034">
    <property type="entry name" value="Cytochrom_C"/>
    <property type="match status" value="1"/>
</dbReference>
<feature type="signal peptide" evidence="5">
    <location>
        <begin position="1"/>
        <end position="19"/>
    </location>
</feature>